<dbReference type="InterPro" id="IPR003740">
    <property type="entry name" value="YitT"/>
</dbReference>
<gene>
    <name evidence="8" type="ORF">COO20_23715</name>
</gene>
<evidence type="ECO:0000256" key="5">
    <source>
        <dbReference type="ARBA" id="ARBA00023136"/>
    </source>
</evidence>
<feature type="transmembrane region" description="Helical" evidence="7">
    <location>
        <begin position="176"/>
        <end position="197"/>
    </location>
</feature>
<evidence type="ECO:0000313" key="9">
    <source>
        <dbReference type="Proteomes" id="UP000233597"/>
    </source>
</evidence>
<dbReference type="PANTHER" id="PTHR33545:SF5">
    <property type="entry name" value="UPF0750 MEMBRANE PROTEIN YITT"/>
    <property type="match status" value="1"/>
</dbReference>
<protein>
    <recommendedName>
        <fullName evidence="10">YitT family protein</fullName>
    </recommendedName>
</protein>
<dbReference type="PANTHER" id="PTHR33545">
    <property type="entry name" value="UPF0750 MEMBRANE PROTEIN YITT-RELATED"/>
    <property type="match status" value="1"/>
</dbReference>
<keyword evidence="3 7" id="KW-0812">Transmembrane</keyword>
<dbReference type="Pfam" id="PF02588">
    <property type="entry name" value="YitT_membrane"/>
    <property type="match status" value="1"/>
</dbReference>
<dbReference type="AlphaFoldDB" id="A0A2N3KEX9"/>
<feature type="transmembrane region" description="Helical" evidence="7">
    <location>
        <begin position="42"/>
        <end position="63"/>
    </location>
</feature>
<sequence length="230" mass="24944">MNAPVRASRETVGRNNDGENGDIAPKTDTSTAQIAHRKYEDALTLVLGTMIVSLGVTLYSQAILITGSTAGAALLIHHASGLGFGIVFFALNLPFYWLSFKRMGWEFTLKTFIAVGLVSAFSRLTPMWISIENLHPLYAALIGGGLMGVGLLMLFRHRAGLGGINILALYLQEHHGIRAGYFQLAIDTCIMVCALFILPFDKVLLSLAGAAVLNLIIALNHRPGRYFTAR</sequence>
<evidence type="ECO:0000256" key="6">
    <source>
        <dbReference type="SAM" id="MobiDB-lite"/>
    </source>
</evidence>
<comment type="subcellular location">
    <subcellularLocation>
        <location evidence="1">Cell membrane</location>
        <topology evidence="1">Multi-pass membrane protein</topology>
    </subcellularLocation>
</comment>
<evidence type="ECO:0000256" key="3">
    <source>
        <dbReference type="ARBA" id="ARBA00022692"/>
    </source>
</evidence>
<name>A0A2N3KEX9_9PROT</name>
<evidence type="ECO:0000256" key="7">
    <source>
        <dbReference type="SAM" id="Phobius"/>
    </source>
</evidence>
<dbReference type="OrthoDB" id="3296441at2"/>
<comment type="caution">
    <text evidence="8">The sequence shown here is derived from an EMBL/GenBank/DDBJ whole genome shotgun (WGS) entry which is preliminary data.</text>
</comment>
<evidence type="ECO:0000313" key="8">
    <source>
        <dbReference type="EMBL" id="PKR49003.1"/>
    </source>
</evidence>
<accession>A0A2N3KEX9</accession>
<keyword evidence="2" id="KW-1003">Cell membrane</keyword>
<dbReference type="EMBL" id="NWTK01000021">
    <property type="protein sequence ID" value="PKR49003.1"/>
    <property type="molecule type" value="Genomic_DNA"/>
</dbReference>
<organism evidence="8 9">
    <name type="scientific">Thalassospira marina</name>
    <dbReference type="NCBI Taxonomy" id="2048283"/>
    <lineage>
        <taxon>Bacteria</taxon>
        <taxon>Pseudomonadati</taxon>
        <taxon>Pseudomonadota</taxon>
        <taxon>Alphaproteobacteria</taxon>
        <taxon>Rhodospirillales</taxon>
        <taxon>Thalassospiraceae</taxon>
        <taxon>Thalassospira</taxon>
    </lineage>
</organism>
<dbReference type="RefSeq" id="WP_101271155.1">
    <property type="nucleotide sequence ID" value="NZ_NWTK01000021.1"/>
</dbReference>
<evidence type="ECO:0000256" key="4">
    <source>
        <dbReference type="ARBA" id="ARBA00022989"/>
    </source>
</evidence>
<feature type="transmembrane region" description="Helical" evidence="7">
    <location>
        <begin position="75"/>
        <end position="99"/>
    </location>
</feature>
<keyword evidence="5 7" id="KW-0472">Membrane</keyword>
<dbReference type="GO" id="GO:0005886">
    <property type="term" value="C:plasma membrane"/>
    <property type="evidence" value="ECO:0007669"/>
    <property type="project" value="UniProtKB-SubCell"/>
</dbReference>
<proteinExistence type="predicted"/>
<evidence type="ECO:0000256" key="2">
    <source>
        <dbReference type="ARBA" id="ARBA00022475"/>
    </source>
</evidence>
<feature type="region of interest" description="Disordered" evidence="6">
    <location>
        <begin position="1"/>
        <end position="29"/>
    </location>
</feature>
<feature type="transmembrane region" description="Helical" evidence="7">
    <location>
        <begin position="137"/>
        <end position="155"/>
    </location>
</feature>
<feature type="transmembrane region" description="Helical" evidence="7">
    <location>
        <begin position="111"/>
        <end position="131"/>
    </location>
</feature>
<reference evidence="8 9" key="1">
    <citation type="submission" date="2017-09" db="EMBL/GenBank/DDBJ databases">
        <title>Biodiversity and function of Thalassospira species in the particle-attached aromatic-hydrocarbon-degrading consortia from the surface seawater of the South China Sea.</title>
        <authorList>
            <person name="Dong C."/>
            <person name="Liu R."/>
            <person name="Shao Z."/>
        </authorList>
    </citation>
    <scope>NUCLEOTIDE SEQUENCE [LARGE SCALE GENOMIC DNA]</scope>
    <source>
        <strain evidence="8 9">CSC1P2</strain>
    </source>
</reference>
<evidence type="ECO:0000256" key="1">
    <source>
        <dbReference type="ARBA" id="ARBA00004651"/>
    </source>
</evidence>
<keyword evidence="4 7" id="KW-1133">Transmembrane helix</keyword>
<evidence type="ECO:0008006" key="10">
    <source>
        <dbReference type="Google" id="ProtNLM"/>
    </source>
</evidence>
<dbReference type="InterPro" id="IPR051461">
    <property type="entry name" value="UPF0750_membrane"/>
</dbReference>
<feature type="transmembrane region" description="Helical" evidence="7">
    <location>
        <begin position="203"/>
        <end position="220"/>
    </location>
</feature>
<dbReference type="Proteomes" id="UP000233597">
    <property type="component" value="Unassembled WGS sequence"/>
</dbReference>